<dbReference type="AlphaFoldDB" id="A0A136Q4E0"/>
<dbReference type="PANTHER" id="PTHR30572:SF9">
    <property type="entry name" value="ABC TRANSPORTER PERMEASE PROTEIN"/>
    <property type="match status" value="1"/>
</dbReference>
<dbReference type="KEGG" id="cmiu:B1H56_10975"/>
<evidence type="ECO:0000256" key="3">
    <source>
        <dbReference type="ARBA" id="ARBA00022692"/>
    </source>
</evidence>
<dbReference type="InterPro" id="IPR050250">
    <property type="entry name" value="Macrolide_Exporter_MacB"/>
</dbReference>
<organism evidence="8 9">
    <name type="scientific">Christensenella minuta</name>
    <dbReference type="NCBI Taxonomy" id="626937"/>
    <lineage>
        <taxon>Bacteria</taxon>
        <taxon>Bacillati</taxon>
        <taxon>Bacillota</taxon>
        <taxon>Clostridia</taxon>
        <taxon>Christensenellales</taxon>
        <taxon>Christensenellaceae</taxon>
        <taxon>Christensenella</taxon>
    </lineage>
</organism>
<dbReference type="InterPro" id="IPR003838">
    <property type="entry name" value="ABC3_permease_C"/>
</dbReference>
<feature type="transmembrane region" description="Helical" evidence="6">
    <location>
        <begin position="347"/>
        <end position="369"/>
    </location>
</feature>
<evidence type="ECO:0000259" key="7">
    <source>
        <dbReference type="Pfam" id="PF02687"/>
    </source>
</evidence>
<feature type="domain" description="ABC3 transporter permease C-terminal" evidence="7">
    <location>
        <begin position="348"/>
        <end position="494"/>
    </location>
</feature>
<reference evidence="8 9" key="1">
    <citation type="submission" date="2016-02" db="EMBL/GenBank/DDBJ databases">
        <authorList>
            <person name="Wen L."/>
            <person name="He K."/>
            <person name="Yang H."/>
        </authorList>
    </citation>
    <scope>NUCLEOTIDE SEQUENCE [LARGE SCALE GENOMIC DNA]</scope>
    <source>
        <strain evidence="8 9">DSM 22607</strain>
    </source>
</reference>
<dbReference type="Proteomes" id="UP000070366">
    <property type="component" value="Unassembled WGS sequence"/>
</dbReference>
<keyword evidence="5 6" id="KW-0472">Membrane</keyword>
<name>A0A136Q4E0_9FIRM</name>
<dbReference type="Pfam" id="PF02687">
    <property type="entry name" value="FtsX"/>
    <property type="match status" value="1"/>
</dbReference>
<feature type="transmembrane region" description="Helical" evidence="6">
    <location>
        <begin position="390"/>
        <end position="411"/>
    </location>
</feature>
<evidence type="ECO:0000313" key="8">
    <source>
        <dbReference type="EMBL" id="KXK65416.1"/>
    </source>
</evidence>
<dbReference type="GO" id="GO:0005886">
    <property type="term" value="C:plasma membrane"/>
    <property type="evidence" value="ECO:0007669"/>
    <property type="project" value="UniProtKB-SubCell"/>
</dbReference>
<feature type="transmembrane region" description="Helical" evidence="6">
    <location>
        <begin position="467"/>
        <end position="490"/>
    </location>
</feature>
<accession>A0A136Q4E0</accession>
<keyword evidence="2" id="KW-1003">Cell membrane</keyword>
<keyword evidence="4 6" id="KW-1133">Transmembrane helix</keyword>
<evidence type="ECO:0000256" key="6">
    <source>
        <dbReference type="SAM" id="Phobius"/>
    </source>
</evidence>
<dbReference type="EMBL" id="LSZW01000061">
    <property type="protein sequence ID" value="KXK65416.1"/>
    <property type="molecule type" value="Genomic_DNA"/>
</dbReference>
<dbReference type="OrthoDB" id="9812886at2"/>
<dbReference type="STRING" id="626937.HMPREF3293_01628"/>
<evidence type="ECO:0000256" key="5">
    <source>
        <dbReference type="ARBA" id="ARBA00023136"/>
    </source>
</evidence>
<keyword evidence="9" id="KW-1185">Reference proteome</keyword>
<dbReference type="GO" id="GO:0022857">
    <property type="term" value="F:transmembrane transporter activity"/>
    <property type="evidence" value="ECO:0007669"/>
    <property type="project" value="TreeGrafter"/>
</dbReference>
<sequence>MSVLKRAFLYITRKYSRNLILLLILTAMSLLMLAGLSIRARAQEAAGDVRKSMTTGFAVEGLPVAGEKVFALYTNDKGELVRRPKVKLLTKDGVDRVLALDGVKGCFGGEGTETLYTGLNVVPGGYSQGWEQRLAQEGEAEPQADGIENGLLSDESNAKSNNFLGVDDSEWHPFFMNGALELVSGRHIRSGDRREAVISDELAERNGLSLGDTVTGRQFDFVTGERYSSPYEVEIVGLFHVNFEQDMSRWTAEPDILANCIFTDPGVRRWGMAEYKKHYGGQPVVDEEPLYNGAVFYVEDPAQLESVMEQVQAMDIVDWDYFTVERKDDDYQTSAGPIQTMADLSGGLVFIVGFGCLAILSILSAMWIRGRRHEIGILLSVGVTAKMIRLQLLLECALVALAAFLIAGLAAGPLTAALGNAAARAVGPSGGAQPFSVSIEPGTSKIQVFKTAGEPIALSYGIAPGEFLAVFLILLGIVGVAVLLSSRLVTRLKPREILGRR</sequence>
<dbReference type="RefSeq" id="WP_066519681.1">
    <property type="nucleotide sequence ID" value="NZ_CABMOF010000002.1"/>
</dbReference>
<proteinExistence type="predicted"/>
<protein>
    <submittedName>
        <fullName evidence="8">Efflux ABC transporter, permease protein</fullName>
    </submittedName>
</protein>
<keyword evidence="3 6" id="KW-0812">Transmembrane</keyword>
<evidence type="ECO:0000256" key="2">
    <source>
        <dbReference type="ARBA" id="ARBA00022475"/>
    </source>
</evidence>
<gene>
    <name evidence="8" type="ORF">HMPREF3293_01628</name>
</gene>
<comment type="caution">
    <text evidence="8">The sequence shown here is derived from an EMBL/GenBank/DDBJ whole genome shotgun (WGS) entry which is preliminary data.</text>
</comment>
<comment type="subcellular location">
    <subcellularLocation>
        <location evidence="1">Cell membrane</location>
        <topology evidence="1">Multi-pass membrane protein</topology>
    </subcellularLocation>
</comment>
<evidence type="ECO:0000313" key="9">
    <source>
        <dbReference type="Proteomes" id="UP000070366"/>
    </source>
</evidence>
<dbReference type="PANTHER" id="PTHR30572">
    <property type="entry name" value="MEMBRANE COMPONENT OF TRANSPORTER-RELATED"/>
    <property type="match status" value="1"/>
</dbReference>
<evidence type="ECO:0000256" key="1">
    <source>
        <dbReference type="ARBA" id="ARBA00004651"/>
    </source>
</evidence>
<evidence type="ECO:0000256" key="4">
    <source>
        <dbReference type="ARBA" id="ARBA00022989"/>
    </source>
</evidence>